<evidence type="ECO:0000313" key="3">
    <source>
        <dbReference type="Proteomes" id="UP000760480"/>
    </source>
</evidence>
<gene>
    <name evidence="2" type="ORF">E4P82_19210</name>
</gene>
<dbReference type="RefSeq" id="WP_169250401.1">
    <property type="nucleotide sequence ID" value="NZ_SPMZ01000076.1"/>
</dbReference>
<keyword evidence="1" id="KW-0732">Signal</keyword>
<accession>A0ABX1TT40</accession>
<dbReference type="EMBL" id="SPMZ01000076">
    <property type="protein sequence ID" value="NMQ21135.1"/>
    <property type="molecule type" value="Genomic_DNA"/>
</dbReference>
<protein>
    <submittedName>
        <fullName evidence="2">Uncharacterized protein</fullName>
    </submittedName>
</protein>
<keyword evidence="3" id="KW-1185">Reference proteome</keyword>
<evidence type="ECO:0000256" key="1">
    <source>
        <dbReference type="SAM" id="SignalP"/>
    </source>
</evidence>
<comment type="caution">
    <text evidence="2">The sequence shown here is derived from an EMBL/GenBank/DDBJ whole genome shotgun (WGS) entry which is preliminary data.</text>
</comment>
<feature type="signal peptide" evidence="1">
    <location>
        <begin position="1"/>
        <end position="23"/>
    </location>
</feature>
<name>A0ABX1TT40_9GAMM</name>
<feature type="chain" id="PRO_5046561268" evidence="1">
    <location>
        <begin position="24"/>
        <end position="162"/>
    </location>
</feature>
<dbReference type="Proteomes" id="UP000760480">
    <property type="component" value="Unassembled WGS sequence"/>
</dbReference>
<proteinExistence type="predicted"/>
<reference evidence="2 3" key="1">
    <citation type="submission" date="2019-03" db="EMBL/GenBank/DDBJ databases">
        <title>Metabolic reconstructions from genomes of highly enriched 'Candidatus Accumulibacter' and 'Candidatus Competibacter' bioreactor populations.</title>
        <authorList>
            <person name="Annavajhala M.K."/>
            <person name="Welles L."/>
            <person name="Abbas B."/>
            <person name="Sorokin D."/>
            <person name="Park H."/>
            <person name="Van Loosdrecht M."/>
            <person name="Chandran K."/>
        </authorList>
    </citation>
    <scope>NUCLEOTIDE SEQUENCE [LARGE SCALE GENOMIC DNA]</scope>
    <source>
        <strain evidence="2 3">SBR_G</strain>
    </source>
</reference>
<evidence type="ECO:0000313" key="2">
    <source>
        <dbReference type="EMBL" id="NMQ21135.1"/>
    </source>
</evidence>
<sequence length="162" mass="17865">MASKARPLSLGFATALILSVSHAADTPTPALYRGYTIITEPVIDPDLRQIVYRPVQGRTVLEGLLQILEGTGYRLASEDAADPDIGRLYQQPYPENQRNLGPRDLGTILERLAGPAWQLIEDPVNRLVSFEVRPAYRVGAVSRVPTGFESPAEAWDRRGGQR</sequence>
<organism evidence="2 3">
    <name type="scientific">Candidatus Competibacter phosphatis</name>
    <dbReference type="NCBI Taxonomy" id="221280"/>
    <lineage>
        <taxon>Bacteria</taxon>
        <taxon>Pseudomonadati</taxon>
        <taxon>Pseudomonadota</taxon>
        <taxon>Gammaproteobacteria</taxon>
        <taxon>Candidatus Competibacteraceae</taxon>
        <taxon>Candidatus Competibacter</taxon>
    </lineage>
</organism>